<proteinExistence type="inferred from homology"/>
<keyword evidence="2" id="KW-0813">Transport</keyword>
<keyword evidence="4" id="KW-0175">Coiled coil</keyword>
<organism evidence="5 6">
    <name type="scientific">Anncaliia algerae PRA339</name>
    <dbReference type="NCBI Taxonomy" id="1288291"/>
    <lineage>
        <taxon>Eukaryota</taxon>
        <taxon>Fungi</taxon>
        <taxon>Fungi incertae sedis</taxon>
        <taxon>Microsporidia</taxon>
        <taxon>Tubulinosematoidea</taxon>
        <taxon>Tubulinosematidae</taxon>
        <taxon>Anncaliia</taxon>
    </lineage>
</organism>
<dbReference type="PANTHER" id="PTHR21292">
    <property type="entry name" value="EXOCYST COMPLEX COMPONENT SEC6-RELATED"/>
    <property type="match status" value="1"/>
</dbReference>
<reference evidence="6" key="1">
    <citation type="submission" date="2013-02" db="EMBL/GenBank/DDBJ databases">
        <authorList>
            <consortium name="The Broad Institute Genome Sequencing Platform"/>
            <person name="Cuomo C."/>
            <person name="Becnel J."/>
            <person name="Sanscrainte N."/>
            <person name="Walker B."/>
            <person name="Young S.K."/>
            <person name="Zeng Q."/>
            <person name="Gargeya S."/>
            <person name="Fitzgerald M."/>
            <person name="Haas B."/>
            <person name="Abouelleil A."/>
            <person name="Alvarado L."/>
            <person name="Arachchi H.M."/>
            <person name="Berlin A.M."/>
            <person name="Chapman S.B."/>
            <person name="Dewar J."/>
            <person name="Goldberg J."/>
            <person name="Griggs A."/>
            <person name="Gujja S."/>
            <person name="Hansen M."/>
            <person name="Howarth C."/>
            <person name="Imamovic A."/>
            <person name="Larimer J."/>
            <person name="McCowan C."/>
            <person name="Murphy C."/>
            <person name="Neiman D."/>
            <person name="Pearson M."/>
            <person name="Priest M."/>
            <person name="Roberts A."/>
            <person name="Saif S."/>
            <person name="Shea T."/>
            <person name="Sisk P."/>
            <person name="Sykes S."/>
            <person name="Wortman J."/>
            <person name="Nusbaum C."/>
            <person name="Birren B."/>
        </authorList>
    </citation>
    <scope>NUCLEOTIDE SEQUENCE [LARGE SCALE GENOMIC DNA]</scope>
    <source>
        <strain evidence="6">PRA339</strain>
    </source>
</reference>
<dbReference type="GO" id="GO:0000149">
    <property type="term" value="F:SNARE binding"/>
    <property type="evidence" value="ECO:0007669"/>
    <property type="project" value="TreeGrafter"/>
</dbReference>
<dbReference type="Gene3D" id="1.10.357.50">
    <property type="match status" value="1"/>
</dbReference>
<evidence type="ECO:0000256" key="4">
    <source>
        <dbReference type="SAM" id="Coils"/>
    </source>
</evidence>
<dbReference type="Pfam" id="PF06046">
    <property type="entry name" value="Sec6"/>
    <property type="match status" value="1"/>
</dbReference>
<keyword evidence="3" id="KW-0268">Exocytosis</keyword>
<dbReference type="HOGENOM" id="CLU_473236_0_0_1"/>
<dbReference type="GO" id="GO:0051601">
    <property type="term" value="P:exocyst localization"/>
    <property type="evidence" value="ECO:0007669"/>
    <property type="project" value="TreeGrafter"/>
</dbReference>
<evidence type="ECO:0000313" key="5">
    <source>
        <dbReference type="EMBL" id="KCZ81794.1"/>
    </source>
</evidence>
<sequence>MDEAIKKINSDEKFDLSELKKQINNLQNNYHTLNNKLIEIQKHNPLLINHTKLTTLLPEQTLIISTAYKNLLFVYNSSLRLKNIKNECNEIYPIEYEKIKEQFIKYQELFKFKEQLRNYNKLECIDKLGLDLEVKVIKYNLFEQIEFIEQINYICDIRKDWKDKLIKETKNKVILRIPDYEKVLNDFSKIPELKNEIIDKRELIEFYFDKLKENIRNKLQETDISKLLSLFEFEHELKLINDSNFIYLPHLLDNKYELITKYVKYSEENIEAWMNNVKKSIFNSRNQPPPVDEHNKFICTDFINLLELIKNQIEPIKFSKEIRENIEKILVEGVKSIIDGLINLLQNEFSAAVNLKGPPGYEEYVVMISNSSLKLAQFANDSLESKVLSDLFVELMESCNSILCNFVVFTCKPIFNLIFTDKWYEREKSVIPTLNDFVTDYKKRMNDYNFYKLIVKLSEKISEVYFSQIKRNRAKLYDDVSYILKKDILEIEELFYKNDVEVKMEQVRVLKELLENEGEAFLTEVIAVKDVISKEVVVSIIRKRSVFIEKDEYIKKVKRFYGSKKEEKGLFEKIFG</sequence>
<dbReference type="Proteomes" id="UP000030655">
    <property type="component" value="Unassembled WGS sequence"/>
</dbReference>
<keyword evidence="6" id="KW-1185">Reference proteome</keyword>
<dbReference type="VEuPathDB" id="MicrosporidiaDB:H312_00834"/>
<dbReference type="STRING" id="1288291.A0A059F466"/>
<dbReference type="Gene3D" id="1.10.357.70">
    <property type="entry name" value="Exocyst complex component Sec6, C-terminal domain"/>
    <property type="match status" value="1"/>
</dbReference>
<gene>
    <name evidence="5" type="ORF">H312_00834</name>
</gene>
<comment type="similarity">
    <text evidence="1">Belongs to the SEC6 family.</text>
</comment>
<reference evidence="5 6" key="2">
    <citation type="submission" date="2014-03" db="EMBL/GenBank/DDBJ databases">
        <title>The Genome Sequence of Anncaliia algerae insect isolate PRA339.</title>
        <authorList>
            <consortium name="The Broad Institute Genome Sequencing Platform"/>
            <consortium name="The Broad Institute Genome Sequencing Center for Infectious Disease"/>
            <person name="Cuomo C."/>
            <person name="Becnel J."/>
            <person name="Sanscrainte N."/>
            <person name="Walker B."/>
            <person name="Young S.K."/>
            <person name="Zeng Q."/>
            <person name="Gargeya S."/>
            <person name="Fitzgerald M."/>
            <person name="Haas B."/>
            <person name="Abouelleil A."/>
            <person name="Alvarado L."/>
            <person name="Arachchi H.M."/>
            <person name="Berlin A.M."/>
            <person name="Chapman S.B."/>
            <person name="Dewar J."/>
            <person name="Goldberg J."/>
            <person name="Griggs A."/>
            <person name="Gujja S."/>
            <person name="Hansen M."/>
            <person name="Howarth C."/>
            <person name="Imamovic A."/>
            <person name="Larimer J."/>
            <person name="McCowan C."/>
            <person name="Murphy C."/>
            <person name="Neiman D."/>
            <person name="Pearson M."/>
            <person name="Priest M."/>
            <person name="Roberts A."/>
            <person name="Saif S."/>
            <person name="Shea T."/>
            <person name="Sisk P."/>
            <person name="Sykes S."/>
            <person name="Wortman J."/>
            <person name="Nusbaum C."/>
            <person name="Birren B."/>
        </authorList>
    </citation>
    <scope>NUCLEOTIDE SEQUENCE [LARGE SCALE GENOMIC DNA]</scope>
    <source>
        <strain evidence="5 6">PRA339</strain>
    </source>
</reference>
<evidence type="ECO:0000256" key="1">
    <source>
        <dbReference type="ARBA" id="ARBA00009447"/>
    </source>
</evidence>
<name>A0A059F466_9MICR</name>
<dbReference type="GO" id="GO:0000145">
    <property type="term" value="C:exocyst"/>
    <property type="evidence" value="ECO:0007669"/>
    <property type="project" value="InterPro"/>
</dbReference>
<feature type="coiled-coil region" evidence="4">
    <location>
        <begin position="9"/>
        <end position="43"/>
    </location>
</feature>
<accession>A0A059F466</accession>
<dbReference type="OrthoDB" id="190098at2759"/>
<evidence type="ECO:0000256" key="3">
    <source>
        <dbReference type="ARBA" id="ARBA00022483"/>
    </source>
</evidence>
<evidence type="ECO:0008006" key="7">
    <source>
        <dbReference type="Google" id="ProtNLM"/>
    </source>
</evidence>
<dbReference type="PANTHER" id="PTHR21292:SF1">
    <property type="entry name" value="EXOCYST COMPLEX COMPONENT 3"/>
    <property type="match status" value="1"/>
</dbReference>
<evidence type="ECO:0000256" key="2">
    <source>
        <dbReference type="ARBA" id="ARBA00022448"/>
    </source>
</evidence>
<dbReference type="InterPro" id="IPR010326">
    <property type="entry name" value="EXOC3/Sec6"/>
</dbReference>
<evidence type="ECO:0000313" key="6">
    <source>
        <dbReference type="Proteomes" id="UP000030655"/>
    </source>
</evidence>
<dbReference type="EMBL" id="KK365137">
    <property type="protein sequence ID" value="KCZ81794.1"/>
    <property type="molecule type" value="Genomic_DNA"/>
</dbReference>
<dbReference type="AlphaFoldDB" id="A0A059F466"/>
<protein>
    <recommendedName>
        <fullName evidence="7">Exocyst complex component Sec6</fullName>
    </recommendedName>
</protein>
<dbReference type="InterPro" id="IPR042532">
    <property type="entry name" value="EXOC3/Sec6_C"/>
</dbReference>
<dbReference type="GO" id="GO:0006887">
    <property type="term" value="P:exocytosis"/>
    <property type="evidence" value="ECO:0007669"/>
    <property type="project" value="UniProtKB-KW"/>
</dbReference>